<dbReference type="CDD" id="cd00093">
    <property type="entry name" value="HTH_XRE"/>
    <property type="match status" value="1"/>
</dbReference>
<comment type="caution">
    <text evidence="2">The sequence shown here is derived from an EMBL/GenBank/DDBJ whole genome shotgun (WGS) entry which is preliminary data.</text>
</comment>
<evidence type="ECO:0000259" key="1">
    <source>
        <dbReference type="PROSITE" id="PS50943"/>
    </source>
</evidence>
<dbReference type="InterPro" id="IPR019734">
    <property type="entry name" value="TPR_rpt"/>
</dbReference>
<dbReference type="EMBL" id="BMEV01000025">
    <property type="protein sequence ID" value="GGH75840.1"/>
    <property type="molecule type" value="Genomic_DNA"/>
</dbReference>
<dbReference type="Pfam" id="PF13181">
    <property type="entry name" value="TPR_8"/>
    <property type="match status" value="1"/>
</dbReference>
<dbReference type="RefSeq" id="WP_188391875.1">
    <property type="nucleotide sequence ID" value="NZ_BMEV01000025.1"/>
</dbReference>
<protein>
    <submittedName>
        <fullName evidence="2">Transcriptional regulator</fullName>
    </submittedName>
</protein>
<dbReference type="Gene3D" id="1.25.40.1000">
    <property type="match status" value="1"/>
</dbReference>
<organism evidence="2 3">
    <name type="scientific">Compostibacillus humi</name>
    <dbReference type="NCBI Taxonomy" id="1245525"/>
    <lineage>
        <taxon>Bacteria</taxon>
        <taxon>Bacillati</taxon>
        <taxon>Bacillota</taxon>
        <taxon>Bacilli</taxon>
        <taxon>Bacillales</taxon>
        <taxon>Bacillaceae</taxon>
        <taxon>Compostibacillus</taxon>
    </lineage>
</organism>
<gene>
    <name evidence="2" type="primary">nprR</name>
    <name evidence="2" type="ORF">GCM10010978_16090</name>
</gene>
<keyword evidence="3" id="KW-1185">Reference proteome</keyword>
<dbReference type="PANTHER" id="PTHR37038:SF14">
    <property type="entry name" value="TRANSCRIPTIONAL ACTIVATOR"/>
    <property type="match status" value="1"/>
</dbReference>
<feature type="domain" description="HTH cro/C1-type" evidence="1">
    <location>
        <begin position="8"/>
        <end position="61"/>
    </location>
</feature>
<dbReference type="SMART" id="SM00028">
    <property type="entry name" value="TPR"/>
    <property type="match status" value="5"/>
</dbReference>
<dbReference type="InterPro" id="IPR053163">
    <property type="entry name" value="HTH-type_regulator_Rgg"/>
</dbReference>
<dbReference type="AlphaFoldDB" id="A0A8J3ELC7"/>
<dbReference type="PANTHER" id="PTHR37038">
    <property type="entry name" value="TRANSCRIPTIONAL REGULATOR-RELATED"/>
    <property type="match status" value="1"/>
</dbReference>
<name>A0A8J3ELC7_9BACI</name>
<dbReference type="Proteomes" id="UP000602050">
    <property type="component" value="Unassembled WGS sequence"/>
</dbReference>
<reference evidence="2" key="1">
    <citation type="journal article" date="2014" name="Int. J. Syst. Evol. Microbiol.">
        <title>Complete genome sequence of Corynebacterium casei LMG S-19264T (=DSM 44701T), isolated from a smear-ripened cheese.</title>
        <authorList>
            <consortium name="US DOE Joint Genome Institute (JGI-PGF)"/>
            <person name="Walter F."/>
            <person name="Albersmeier A."/>
            <person name="Kalinowski J."/>
            <person name="Ruckert C."/>
        </authorList>
    </citation>
    <scope>NUCLEOTIDE SEQUENCE</scope>
    <source>
        <strain evidence="2">CGMCC 1.12360</strain>
    </source>
</reference>
<dbReference type="Pfam" id="PF01381">
    <property type="entry name" value="HTH_3"/>
    <property type="match status" value="1"/>
</dbReference>
<dbReference type="GO" id="GO:0003677">
    <property type="term" value="F:DNA binding"/>
    <property type="evidence" value="ECO:0007669"/>
    <property type="project" value="InterPro"/>
</dbReference>
<reference evidence="2" key="2">
    <citation type="submission" date="2020-09" db="EMBL/GenBank/DDBJ databases">
        <authorList>
            <person name="Sun Q."/>
            <person name="Zhou Y."/>
        </authorList>
    </citation>
    <scope>NUCLEOTIDE SEQUENCE</scope>
    <source>
        <strain evidence="2">CGMCC 1.12360</strain>
    </source>
</reference>
<dbReference type="InterPro" id="IPR001387">
    <property type="entry name" value="Cro/C1-type_HTH"/>
</dbReference>
<proteinExistence type="predicted"/>
<dbReference type="SUPFAM" id="SSF48452">
    <property type="entry name" value="TPR-like"/>
    <property type="match status" value="1"/>
</dbReference>
<evidence type="ECO:0000313" key="3">
    <source>
        <dbReference type="Proteomes" id="UP000602050"/>
    </source>
</evidence>
<dbReference type="InterPro" id="IPR011990">
    <property type="entry name" value="TPR-like_helical_dom_sf"/>
</dbReference>
<dbReference type="PROSITE" id="PS50943">
    <property type="entry name" value="HTH_CROC1"/>
    <property type="match status" value="1"/>
</dbReference>
<dbReference type="SUPFAM" id="SSF47413">
    <property type="entry name" value="lambda repressor-like DNA-binding domains"/>
    <property type="match status" value="1"/>
</dbReference>
<dbReference type="Gene3D" id="1.10.260.40">
    <property type="entry name" value="lambda repressor-like DNA-binding domains"/>
    <property type="match status" value="1"/>
</dbReference>
<sequence length="422" mass="50102">MNKLGSILKLKRLEKNIKQEQLCEGICTPSYLSRIENNRLVADKEIYKLLFERLEIDFEYILKMSSETDERIEQWYKAILENATSNEIIEELKELSQIVSDEMYIKFEIVHCRYLLMKDELSTVEQKLKNLLQVMEKGLTRNFFLYTNVSLLYYLRKKEYSKAVEAAKELLSLKGYESLGSDTELGVFYYNLSLCYKNLYLFEKANYYANQGLAIFKDNYDLKRAINCHIIIGTCLSNMKKWEEAEKTLMLAKKLLNYLPPKVHNYYLKLINNNLGNCFEYQENYLAAVHYYLQAINYTEKEEMYVTLLNLIRCYYYLDELELAKEWLETAKSSISDHTPKEYLIQFEIYSVLLDENLTVDQVIAIQKSSISYFLSIKYWNLVYRYCQLFGKIYESFNNYKRASSMYKLAINVSNSERGEIN</sequence>
<accession>A0A8J3ELC7</accession>
<dbReference type="Gene3D" id="1.25.40.10">
    <property type="entry name" value="Tetratricopeptide repeat domain"/>
    <property type="match status" value="1"/>
</dbReference>
<dbReference type="SMART" id="SM00530">
    <property type="entry name" value="HTH_XRE"/>
    <property type="match status" value="1"/>
</dbReference>
<evidence type="ECO:0000313" key="2">
    <source>
        <dbReference type="EMBL" id="GGH75840.1"/>
    </source>
</evidence>
<dbReference type="InterPro" id="IPR010982">
    <property type="entry name" value="Lambda_DNA-bd_dom_sf"/>
</dbReference>